<proteinExistence type="inferred from homology"/>
<feature type="compositionally biased region" description="Polar residues" evidence="2">
    <location>
        <begin position="219"/>
        <end position="233"/>
    </location>
</feature>
<evidence type="ECO:0000313" key="4">
    <source>
        <dbReference type="EMBL" id="KAB8075124.1"/>
    </source>
</evidence>
<gene>
    <name evidence="4" type="ORF">BDV29DRAFT_190460</name>
</gene>
<sequence length="476" mass="53855">MPGPFHQFRRGPEGEVIFRHSVGYCDAEQRFVSDPDGIYMIGSCSKMFTSAVVGILFDPTGDHRVGQCVDVIDLLRHSTGVTPSDLLCLGPRGLILIDDENLIPLLNVIPTSNNQGWRFNCEWRYNNFTHGLMGKVVERLTGRRFVDFVRERILKPLGMSRTAMQWADVAYEVNVASPCASLSDGSFAPLGSGSWPLNDMLTWCKVVLSAERKEEARPTPQQSLAPLSRTTFCHSKGHTQDNPLKEMNRIRRGCWTRPPDDPSCSRDAAYCMGWLRMELPSSMLGAFSGNSESKPLLAVGRSGGMPGAVVTMTNGRDHHDASDFVAQILIQELLELTPRVDMISWAKTEAKLACNLFEERLLCPWMRNRCPDDPKRDPMLYVGEYMGFNNTFSLKANLAVLFNHREATRCTLEFFKRDTYSYFCQDRNSWVSDAIFGKDYRQTLLAFQVDDVTDMATGLRWVWDIDEKPAFLTRIE</sequence>
<dbReference type="PANTHER" id="PTHR46825">
    <property type="entry name" value="D-ALANYL-D-ALANINE-CARBOXYPEPTIDASE/ENDOPEPTIDASE AMPH"/>
    <property type="match status" value="1"/>
</dbReference>
<evidence type="ECO:0000259" key="3">
    <source>
        <dbReference type="Pfam" id="PF00144"/>
    </source>
</evidence>
<dbReference type="InterPro" id="IPR050491">
    <property type="entry name" value="AmpC-like"/>
</dbReference>
<dbReference type="SUPFAM" id="SSF56601">
    <property type="entry name" value="beta-lactamase/transpeptidase-like"/>
    <property type="match status" value="1"/>
</dbReference>
<organism evidence="4 5">
    <name type="scientific">Aspergillus leporis</name>
    <dbReference type="NCBI Taxonomy" id="41062"/>
    <lineage>
        <taxon>Eukaryota</taxon>
        <taxon>Fungi</taxon>
        <taxon>Dikarya</taxon>
        <taxon>Ascomycota</taxon>
        <taxon>Pezizomycotina</taxon>
        <taxon>Eurotiomycetes</taxon>
        <taxon>Eurotiomycetidae</taxon>
        <taxon>Eurotiales</taxon>
        <taxon>Aspergillaceae</taxon>
        <taxon>Aspergillus</taxon>
        <taxon>Aspergillus subgen. Circumdati</taxon>
    </lineage>
</organism>
<dbReference type="OrthoDB" id="5946976at2759"/>
<evidence type="ECO:0000256" key="2">
    <source>
        <dbReference type="SAM" id="MobiDB-lite"/>
    </source>
</evidence>
<dbReference type="Proteomes" id="UP000326565">
    <property type="component" value="Unassembled WGS sequence"/>
</dbReference>
<comment type="similarity">
    <text evidence="1">Belongs to the peptidase S12 family.</text>
</comment>
<dbReference type="InterPro" id="IPR001466">
    <property type="entry name" value="Beta-lactam-related"/>
</dbReference>
<dbReference type="PANTHER" id="PTHR46825:SF9">
    <property type="entry name" value="BETA-LACTAMASE-RELATED DOMAIN-CONTAINING PROTEIN"/>
    <property type="match status" value="1"/>
</dbReference>
<dbReference type="AlphaFoldDB" id="A0A5N5X6H4"/>
<name>A0A5N5X6H4_9EURO</name>
<evidence type="ECO:0000256" key="1">
    <source>
        <dbReference type="ARBA" id="ARBA00038215"/>
    </source>
</evidence>
<keyword evidence="5" id="KW-1185">Reference proteome</keyword>
<dbReference type="InterPro" id="IPR012338">
    <property type="entry name" value="Beta-lactam/transpept-like"/>
</dbReference>
<dbReference type="Gene3D" id="3.40.710.10">
    <property type="entry name" value="DD-peptidase/beta-lactamase superfamily"/>
    <property type="match status" value="1"/>
</dbReference>
<evidence type="ECO:0000313" key="5">
    <source>
        <dbReference type="Proteomes" id="UP000326565"/>
    </source>
</evidence>
<dbReference type="Pfam" id="PF00144">
    <property type="entry name" value="Beta-lactamase"/>
    <property type="match status" value="1"/>
</dbReference>
<feature type="region of interest" description="Disordered" evidence="2">
    <location>
        <begin position="214"/>
        <end position="245"/>
    </location>
</feature>
<reference evidence="4 5" key="1">
    <citation type="submission" date="2019-04" db="EMBL/GenBank/DDBJ databases">
        <title>Friends and foes A comparative genomics study of 23 Aspergillus species from section Flavi.</title>
        <authorList>
            <consortium name="DOE Joint Genome Institute"/>
            <person name="Kjaerbolling I."/>
            <person name="Vesth T."/>
            <person name="Frisvad J.C."/>
            <person name="Nybo J.L."/>
            <person name="Theobald S."/>
            <person name="Kildgaard S."/>
            <person name="Isbrandt T."/>
            <person name="Kuo A."/>
            <person name="Sato A."/>
            <person name="Lyhne E.K."/>
            <person name="Kogle M.E."/>
            <person name="Wiebenga A."/>
            <person name="Kun R.S."/>
            <person name="Lubbers R.J."/>
            <person name="Makela M.R."/>
            <person name="Barry K."/>
            <person name="Chovatia M."/>
            <person name="Clum A."/>
            <person name="Daum C."/>
            <person name="Haridas S."/>
            <person name="He G."/>
            <person name="LaButti K."/>
            <person name="Lipzen A."/>
            <person name="Mondo S."/>
            <person name="Riley R."/>
            <person name="Salamov A."/>
            <person name="Simmons B.A."/>
            <person name="Magnuson J.K."/>
            <person name="Henrissat B."/>
            <person name="Mortensen U.H."/>
            <person name="Larsen T.O."/>
            <person name="Devries R.P."/>
            <person name="Grigoriev I.V."/>
            <person name="Machida M."/>
            <person name="Baker S.E."/>
            <person name="Andersen M.R."/>
        </authorList>
    </citation>
    <scope>NUCLEOTIDE SEQUENCE [LARGE SCALE GENOMIC DNA]</scope>
    <source>
        <strain evidence="4 5">CBS 151.66</strain>
    </source>
</reference>
<protein>
    <submittedName>
        <fullName evidence="4">Beta-lactamase/transpeptidase-like protein</fullName>
    </submittedName>
</protein>
<feature type="domain" description="Beta-lactamase-related" evidence="3">
    <location>
        <begin position="14"/>
        <end position="312"/>
    </location>
</feature>
<accession>A0A5N5X6H4</accession>
<dbReference type="EMBL" id="ML732199">
    <property type="protein sequence ID" value="KAB8075124.1"/>
    <property type="molecule type" value="Genomic_DNA"/>
</dbReference>